<name>A0A9Q3BS65_9BASI</name>
<gene>
    <name evidence="1" type="ORF">O181_011044</name>
</gene>
<evidence type="ECO:0000313" key="1">
    <source>
        <dbReference type="EMBL" id="MBW0471329.1"/>
    </source>
</evidence>
<keyword evidence="2" id="KW-1185">Reference proteome</keyword>
<protein>
    <submittedName>
        <fullName evidence="1">Uncharacterized protein</fullName>
    </submittedName>
</protein>
<comment type="caution">
    <text evidence="1">The sequence shown here is derived from an EMBL/GenBank/DDBJ whole genome shotgun (WGS) entry which is preliminary data.</text>
</comment>
<sequence>MHLSGLNLDVVNEIAQTLTSCTIPNISLTPILINPTNTQMHVSEGPGSAPEFSSKENTQSNCLRDCLLNPGGNPVESQEPFGKCKQPCGLCKTG</sequence>
<evidence type="ECO:0000313" key="2">
    <source>
        <dbReference type="Proteomes" id="UP000765509"/>
    </source>
</evidence>
<proteinExistence type="predicted"/>
<reference evidence="1" key="1">
    <citation type="submission" date="2021-03" db="EMBL/GenBank/DDBJ databases">
        <title>Draft genome sequence of rust myrtle Austropuccinia psidii MF-1, a brazilian biotype.</title>
        <authorList>
            <person name="Quecine M.C."/>
            <person name="Pachon D.M.R."/>
            <person name="Bonatelli M.L."/>
            <person name="Correr F.H."/>
            <person name="Franceschini L.M."/>
            <person name="Leite T.F."/>
            <person name="Margarido G.R.A."/>
            <person name="Almeida C.A."/>
            <person name="Ferrarezi J.A."/>
            <person name="Labate C.A."/>
        </authorList>
    </citation>
    <scope>NUCLEOTIDE SEQUENCE</scope>
    <source>
        <strain evidence="1">MF-1</strain>
    </source>
</reference>
<dbReference type="AlphaFoldDB" id="A0A9Q3BS65"/>
<dbReference type="Proteomes" id="UP000765509">
    <property type="component" value="Unassembled WGS sequence"/>
</dbReference>
<organism evidence="1 2">
    <name type="scientific">Austropuccinia psidii MF-1</name>
    <dbReference type="NCBI Taxonomy" id="1389203"/>
    <lineage>
        <taxon>Eukaryota</taxon>
        <taxon>Fungi</taxon>
        <taxon>Dikarya</taxon>
        <taxon>Basidiomycota</taxon>
        <taxon>Pucciniomycotina</taxon>
        <taxon>Pucciniomycetes</taxon>
        <taxon>Pucciniales</taxon>
        <taxon>Sphaerophragmiaceae</taxon>
        <taxon>Austropuccinia</taxon>
    </lineage>
</organism>
<accession>A0A9Q3BS65</accession>
<dbReference type="EMBL" id="AVOT02002725">
    <property type="protein sequence ID" value="MBW0471329.1"/>
    <property type="molecule type" value="Genomic_DNA"/>
</dbReference>